<evidence type="ECO:0000313" key="2">
    <source>
        <dbReference type="EMBL" id="GIM46938.1"/>
    </source>
</evidence>
<feature type="transmembrane region" description="Helical" evidence="1">
    <location>
        <begin position="87"/>
        <end position="107"/>
    </location>
</feature>
<keyword evidence="1" id="KW-1133">Transmembrane helix</keyword>
<organism evidence="2 3">
    <name type="scientific">Collibacillus ludicampi</name>
    <dbReference type="NCBI Taxonomy" id="2771369"/>
    <lineage>
        <taxon>Bacteria</taxon>
        <taxon>Bacillati</taxon>
        <taxon>Bacillota</taxon>
        <taxon>Bacilli</taxon>
        <taxon>Bacillales</taxon>
        <taxon>Alicyclobacillaceae</taxon>
        <taxon>Collibacillus</taxon>
    </lineage>
</organism>
<keyword evidence="1" id="KW-0812">Transmembrane</keyword>
<gene>
    <name evidence="2" type="ORF">DNHGIG_24870</name>
</gene>
<keyword evidence="3" id="KW-1185">Reference proteome</keyword>
<dbReference type="Pfam" id="PF14184">
    <property type="entry name" value="YrvL"/>
    <property type="match status" value="1"/>
</dbReference>
<dbReference type="GO" id="GO:0016020">
    <property type="term" value="C:membrane"/>
    <property type="evidence" value="ECO:0007669"/>
    <property type="project" value="UniProtKB-SubCell"/>
</dbReference>
<dbReference type="EMBL" id="BOQE01000001">
    <property type="protein sequence ID" value="GIM46938.1"/>
    <property type="molecule type" value="Genomic_DNA"/>
</dbReference>
<evidence type="ECO:0000313" key="3">
    <source>
        <dbReference type="Proteomes" id="UP001057291"/>
    </source>
</evidence>
<reference evidence="2" key="1">
    <citation type="journal article" date="2023" name="Int. J. Syst. Evol. Microbiol.">
        <title>Collibacillus ludicampi gen. nov., sp. nov., a new soil bacterium of the family Alicyclobacillaceae.</title>
        <authorList>
            <person name="Jojima T."/>
            <person name="Ioku Y."/>
            <person name="Fukuta Y."/>
            <person name="Shirasaka N."/>
            <person name="Matsumura Y."/>
            <person name="Mori M."/>
        </authorList>
    </citation>
    <scope>NUCLEOTIDE SEQUENCE</scope>
    <source>
        <strain evidence="2">TP075</strain>
    </source>
</reference>
<evidence type="ECO:0000256" key="1">
    <source>
        <dbReference type="SAM" id="Phobius"/>
    </source>
</evidence>
<feature type="transmembrane region" description="Helical" evidence="1">
    <location>
        <begin position="23"/>
        <end position="45"/>
    </location>
</feature>
<feature type="transmembrane region" description="Helical" evidence="1">
    <location>
        <begin position="57"/>
        <end position="75"/>
    </location>
</feature>
<dbReference type="AlphaFoldDB" id="A0AAV4LGV7"/>
<dbReference type="InterPro" id="IPR025912">
    <property type="entry name" value="YrvL"/>
</dbReference>
<dbReference type="Proteomes" id="UP001057291">
    <property type="component" value="Unassembled WGS sequence"/>
</dbReference>
<protein>
    <submittedName>
        <fullName evidence="2">Uncharacterized protein</fullName>
    </submittedName>
</protein>
<accession>A0AAV4LGV7</accession>
<sequence>MKILQYTNVFGVRIDSWLSAVEFIVSVLIFLVAIDFPIMLIEAIIETKYRKFNKHKGFFLFLLQFILLFLLIHVVDEYISGVTFSTYVSEIAITCVFYIVFEIVQIFDRYVQKKDTEQKDQQTK</sequence>
<keyword evidence="1" id="KW-0472">Membrane</keyword>
<comment type="caution">
    <text evidence="2">The sequence shown here is derived from an EMBL/GenBank/DDBJ whole genome shotgun (WGS) entry which is preliminary data.</text>
</comment>
<proteinExistence type="predicted"/>
<name>A0AAV4LGV7_9BACL</name>